<feature type="compositionally biased region" description="Acidic residues" evidence="3">
    <location>
        <begin position="897"/>
        <end position="906"/>
    </location>
</feature>
<reference evidence="4" key="1">
    <citation type="submission" date="2021-07" db="EMBL/GenBank/DDBJ databases">
        <title>Elsinoe batatas strain:CRI-CJ2 Genome sequencing and assembly.</title>
        <authorList>
            <person name="Huang L."/>
        </authorList>
    </citation>
    <scope>NUCLEOTIDE SEQUENCE</scope>
    <source>
        <strain evidence="4">CRI-CJ2</strain>
    </source>
</reference>
<keyword evidence="2" id="KW-0131">Cell cycle</keyword>
<dbReference type="GO" id="GO:0005829">
    <property type="term" value="C:cytosol"/>
    <property type="evidence" value="ECO:0007669"/>
    <property type="project" value="TreeGrafter"/>
</dbReference>
<dbReference type="EMBL" id="JAESVG020000010">
    <property type="protein sequence ID" value="KAG8624140.1"/>
    <property type="molecule type" value="Genomic_DNA"/>
</dbReference>
<feature type="compositionally biased region" description="Basic and acidic residues" evidence="3">
    <location>
        <begin position="82"/>
        <end position="102"/>
    </location>
</feature>
<dbReference type="PANTHER" id="PTHR12634">
    <property type="entry name" value="SIT4 YEAST -ASSOCIATING PROTEIN-RELATED"/>
    <property type="match status" value="1"/>
</dbReference>
<feature type="compositionally biased region" description="Basic and acidic residues" evidence="3">
    <location>
        <begin position="1072"/>
        <end position="1086"/>
    </location>
</feature>
<evidence type="ECO:0000256" key="3">
    <source>
        <dbReference type="SAM" id="MobiDB-lite"/>
    </source>
</evidence>
<accession>A0A8K0KVN4</accession>
<feature type="region of interest" description="Disordered" evidence="3">
    <location>
        <begin position="69"/>
        <end position="130"/>
    </location>
</feature>
<dbReference type="GO" id="GO:0005634">
    <property type="term" value="C:nucleus"/>
    <property type="evidence" value="ECO:0007669"/>
    <property type="project" value="TreeGrafter"/>
</dbReference>
<evidence type="ECO:0000256" key="2">
    <source>
        <dbReference type="ARBA" id="ARBA00023306"/>
    </source>
</evidence>
<dbReference type="GO" id="GO:0019888">
    <property type="term" value="F:protein phosphatase regulator activity"/>
    <property type="evidence" value="ECO:0007669"/>
    <property type="project" value="TreeGrafter"/>
</dbReference>
<feature type="compositionally biased region" description="Low complexity" evidence="3">
    <location>
        <begin position="920"/>
        <end position="950"/>
    </location>
</feature>
<feature type="compositionally biased region" description="Acidic residues" evidence="3">
    <location>
        <begin position="508"/>
        <end position="517"/>
    </location>
</feature>
<feature type="region of interest" description="Disordered" evidence="3">
    <location>
        <begin position="984"/>
        <end position="1176"/>
    </location>
</feature>
<name>A0A8K0KVN4_9PEZI</name>
<dbReference type="InterPro" id="IPR007587">
    <property type="entry name" value="SAPS"/>
</dbReference>
<feature type="compositionally biased region" description="Basic and acidic residues" evidence="3">
    <location>
        <begin position="598"/>
        <end position="614"/>
    </location>
</feature>
<feature type="compositionally biased region" description="Gly residues" evidence="3">
    <location>
        <begin position="883"/>
        <end position="896"/>
    </location>
</feature>
<comment type="similarity">
    <text evidence="1">Belongs to the SAPS family.</text>
</comment>
<dbReference type="PANTHER" id="PTHR12634:SF8">
    <property type="entry name" value="FIERY MOUNTAIN, ISOFORM D"/>
    <property type="match status" value="1"/>
</dbReference>
<keyword evidence="5" id="KW-1185">Reference proteome</keyword>
<feature type="region of interest" description="Disordered" evidence="3">
    <location>
        <begin position="875"/>
        <end position="961"/>
    </location>
</feature>
<gene>
    <name evidence="4" type="ORF">KVT40_009116</name>
</gene>
<dbReference type="AlphaFoldDB" id="A0A8K0KVN4"/>
<dbReference type="OrthoDB" id="295029at2759"/>
<dbReference type="Pfam" id="PF04499">
    <property type="entry name" value="SAPS"/>
    <property type="match status" value="1"/>
</dbReference>
<feature type="compositionally biased region" description="Acidic residues" evidence="3">
    <location>
        <begin position="1087"/>
        <end position="1105"/>
    </location>
</feature>
<dbReference type="GO" id="GO:0019903">
    <property type="term" value="F:protein phosphatase binding"/>
    <property type="evidence" value="ECO:0007669"/>
    <property type="project" value="InterPro"/>
</dbReference>
<comment type="caution">
    <text evidence="4">The sequence shown here is derived from an EMBL/GenBank/DDBJ whole genome shotgun (WGS) entry which is preliminary data.</text>
</comment>
<feature type="compositionally biased region" description="Acidic residues" evidence="3">
    <location>
        <begin position="540"/>
        <end position="559"/>
    </location>
</feature>
<feature type="compositionally biased region" description="Basic and acidic residues" evidence="3">
    <location>
        <begin position="1113"/>
        <end position="1146"/>
    </location>
</feature>
<feature type="compositionally biased region" description="Low complexity" evidence="3">
    <location>
        <begin position="1013"/>
        <end position="1035"/>
    </location>
</feature>
<organism evidence="4 5">
    <name type="scientific">Elsinoe batatas</name>
    <dbReference type="NCBI Taxonomy" id="2601811"/>
    <lineage>
        <taxon>Eukaryota</taxon>
        <taxon>Fungi</taxon>
        <taxon>Dikarya</taxon>
        <taxon>Ascomycota</taxon>
        <taxon>Pezizomycotina</taxon>
        <taxon>Dothideomycetes</taxon>
        <taxon>Dothideomycetidae</taxon>
        <taxon>Myriangiales</taxon>
        <taxon>Elsinoaceae</taxon>
        <taxon>Elsinoe</taxon>
    </lineage>
</organism>
<proteinExistence type="inferred from homology"/>
<evidence type="ECO:0000256" key="1">
    <source>
        <dbReference type="ARBA" id="ARBA00006180"/>
    </source>
</evidence>
<feature type="region of interest" description="Disordered" evidence="3">
    <location>
        <begin position="440"/>
        <end position="666"/>
    </location>
</feature>
<protein>
    <recommendedName>
        <fullName evidence="6">Extragenic suppressor of kinetochore protein 1</fullName>
    </recommendedName>
</protein>
<feature type="compositionally biased region" description="Acidic residues" evidence="3">
    <location>
        <begin position="1147"/>
        <end position="1167"/>
    </location>
</feature>
<evidence type="ECO:0000313" key="5">
    <source>
        <dbReference type="Proteomes" id="UP000809789"/>
    </source>
</evidence>
<evidence type="ECO:0000313" key="4">
    <source>
        <dbReference type="EMBL" id="KAG8624140.1"/>
    </source>
</evidence>
<sequence length="1176" mass="128254">MFWRFGGYTNISQIDSVLDKPDVTVEELLDESDLIQEIKQQNSKLIEFLREEPVLKKLLEYVVADKSQAAERPETIDEEDVSAEKQEKGKGSEKSDRSDKTGGKIGFFGRSRSRSQSVSKHDAESEEEKQEAQRKKYAYVACEVLSSEVWSITEAMLESQEHLRDFWEYLRRPAPLDPVQAGYFTKVNDNLLDKKTEEMFHFLKSLDGIVPEMLKHVDCPMVMDLLLKMISLEKAEGGQGIVDWLQGQGLIPILLSYLGPENSPATQTSAGDFLKAIITISANATGQDQTVIGPNELTRQLVSKKCITQLIEDMLTGGNPLTVGVGIVIEVIRKNNSDYDLDNQVGPDPRTTDPIYLGTLLREFAQHIPDFMNLIRSSRSNKPGLKAAFGERIEPLGFDRFKTCELMAELLHCSNMGLLNERGSETEMLARDAERERLKVEGRLTPGPHPNVESDEPFASSVDSHGFHHAQAPDDDFGQSPDRVNRLEVQNATDEDGFEKVAVPEAEALPDEVTFDELNEKSEESTLPPPPLNLSKDPENEAEQLDLEDISMDDDDDTDEKPKEKRRVSLLTQQIQDQIDETEVDTPPNELEATELVDAQRPEKGTAPHPEDKPAPLFSNKSSPTKGVDPILGGSSPSDDAEPGTHSTATLQPDTPDQGAAQRDQHPYEVDVDGRPVCGDYLKMQFVEHQVVPTILDFFFRFPWNNFLHNVVYDVVQQVFNGTLERGYNRTLAQDLFVPSKCSALLSKDDVTTRILAGQAASDKSQSEKGMRLGYMGHLTLIAEEVCKFAERHPPELLGEEVMKKVTLPEWAEYVEGTLTETRDRDNAVLGGVRPEQNMGIRGLGGAGLLGQSGGFGGNSTALANAGLGTPSDSLALHDGGEYEGGTGTGLLSGFGDGDDEEDEEAGEKRKAVDDDEQAPHPATPTTTLSSPPSTLTAEPTPAPPANNTTGSIVPPLNVPPSRARRQLAARLAARRREAALLELETNPDAADGSALEVTEDLNLGEGPGNDTVGSVALRARAGAGAGATTTQGVGMRSSFDDEDSDTGSGEDGGGTRSGSSGLDSSSEDEGEAWRGDRDGAVRRGDEFDEEPEGEDEDGDSEGEEVQIALVRRGSEEGRARGSGDGRGMRGERRPSTTEAKVRRPIDDDDDDNEGESEEDGSSGEDVVEIRTRRTS</sequence>
<dbReference type="Proteomes" id="UP000809789">
    <property type="component" value="Unassembled WGS sequence"/>
</dbReference>
<feature type="compositionally biased region" description="Polar residues" evidence="3">
    <location>
        <begin position="645"/>
        <end position="655"/>
    </location>
</feature>
<evidence type="ECO:0008006" key="6">
    <source>
        <dbReference type="Google" id="ProtNLM"/>
    </source>
</evidence>